<dbReference type="HAMAP" id="MF_01547">
    <property type="entry name" value="RNA_methyltr_E"/>
    <property type="match status" value="1"/>
</dbReference>
<keyword evidence="1 12" id="KW-0963">Cytoplasm</keyword>
<dbReference type="NCBIfam" id="NF008390">
    <property type="entry name" value="PRK11188.1"/>
    <property type="match status" value="1"/>
</dbReference>
<evidence type="ECO:0000256" key="6">
    <source>
        <dbReference type="ARBA" id="ARBA00037569"/>
    </source>
</evidence>
<feature type="active site" description="Proton acceptor" evidence="12 13">
    <location>
        <position position="164"/>
    </location>
</feature>
<dbReference type="PIRSF" id="PIRSF005461">
    <property type="entry name" value="23S_rRNA_mtase"/>
    <property type="match status" value="1"/>
</dbReference>
<keyword evidence="3 12" id="KW-0489">Methyltransferase</keyword>
<evidence type="ECO:0000313" key="15">
    <source>
        <dbReference type="EMBL" id="KGQ29371.1"/>
    </source>
</evidence>
<evidence type="ECO:0000256" key="12">
    <source>
        <dbReference type="HAMAP-Rule" id="MF_01547"/>
    </source>
</evidence>
<comment type="caution">
    <text evidence="15">The sequence shown here is derived from an EMBL/GenBank/DDBJ whole genome shotgun (WGS) entry which is preliminary data.</text>
</comment>
<evidence type="ECO:0000313" key="16">
    <source>
        <dbReference type="Proteomes" id="UP000030418"/>
    </source>
</evidence>
<feature type="binding site" evidence="12">
    <location>
        <position position="63"/>
    </location>
    <ligand>
        <name>S-adenosyl-L-methionine</name>
        <dbReference type="ChEBI" id="CHEBI:59789"/>
    </ligand>
</feature>
<keyword evidence="4 12" id="KW-0808">Transferase</keyword>
<accession>A0A0A2XAF2</accession>
<evidence type="ECO:0000256" key="4">
    <source>
        <dbReference type="ARBA" id="ARBA00022679"/>
    </source>
</evidence>
<evidence type="ECO:0000256" key="3">
    <source>
        <dbReference type="ARBA" id="ARBA00022603"/>
    </source>
</evidence>
<dbReference type="InterPro" id="IPR050082">
    <property type="entry name" value="RNA_methyltr_RlmE"/>
</dbReference>
<reference evidence="15 16" key="1">
    <citation type="submission" date="2014-08" db="EMBL/GenBank/DDBJ databases">
        <title>Chaperone-usher fimbriae in a diverse selection of Gallibacterium genomes.</title>
        <authorList>
            <person name="Kudirkiene E."/>
            <person name="Bager R.J."/>
            <person name="Johnson T.J."/>
            <person name="Bojesen A.M."/>
        </authorList>
    </citation>
    <scope>NUCLEOTIDE SEQUENCE [LARGE SCALE GENOMIC DNA]</scope>
    <source>
        <strain evidence="15 16">CCM5976</strain>
    </source>
</reference>
<comment type="function">
    <text evidence="6 12">Specifically methylates the uridine in position 2552 of 23S rRNA at the 2'-O position of the ribose in the fully assembled 50S ribosomal subunit.</text>
</comment>
<evidence type="ECO:0000256" key="9">
    <source>
        <dbReference type="ARBA" id="ARBA00041995"/>
    </source>
</evidence>
<dbReference type="PANTHER" id="PTHR10920">
    <property type="entry name" value="RIBOSOMAL RNA METHYLTRANSFERASE"/>
    <property type="match status" value="1"/>
</dbReference>
<dbReference type="EC" id="2.1.1.166" evidence="7 12"/>
<feature type="binding site" evidence="12">
    <location>
        <position position="99"/>
    </location>
    <ligand>
        <name>S-adenosyl-L-methionine</name>
        <dbReference type="ChEBI" id="CHEBI:59789"/>
    </ligand>
</feature>
<evidence type="ECO:0000256" key="5">
    <source>
        <dbReference type="ARBA" id="ARBA00022691"/>
    </source>
</evidence>
<dbReference type="RefSeq" id="WP_013745396.1">
    <property type="nucleotide sequence ID" value="NZ_JPXY01000079.1"/>
</dbReference>
<name>A0A0A2XAF2_9PAST</name>
<protein>
    <recommendedName>
        <fullName evidence="8 12">Ribosomal RNA large subunit methyltransferase E</fullName>
        <ecNumber evidence="7 12">2.1.1.166</ecNumber>
    </recommendedName>
    <alternativeName>
        <fullName evidence="10 12">23S rRNA Um2552 methyltransferase</fullName>
    </alternativeName>
    <alternativeName>
        <fullName evidence="9 12">rRNA (uridine-2'-O-)-methyltransferase</fullName>
    </alternativeName>
</protein>
<dbReference type="GO" id="GO:0008650">
    <property type="term" value="F:rRNA (uridine-2'-O-)-methyltransferase activity"/>
    <property type="evidence" value="ECO:0007669"/>
    <property type="project" value="UniProtKB-UniRule"/>
</dbReference>
<dbReference type="GO" id="GO:0005737">
    <property type="term" value="C:cytoplasm"/>
    <property type="evidence" value="ECO:0007669"/>
    <property type="project" value="UniProtKB-SubCell"/>
</dbReference>
<evidence type="ECO:0000259" key="14">
    <source>
        <dbReference type="Pfam" id="PF01728"/>
    </source>
</evidence>
<comment type="catalytic activity">
    <reaction evidence="11 12">
        <text>uridine(2552) in 23S rRNA + S-adenosyl-L-methionine = 2'-O-methyluridine(2552) in 23S rRNA + S-adenosyl-L-homocysteine + H(+)</text>
        <dbReference type="Rhea" id="RHEA:42720"/>
        <dbReference type="Rhea" id="RHEA-COMP:10202"/>
        <dbReference type="Rhea" id="RHEA-COMP:10203"/>
        <dbReference type="ChEBI" id="CHEBI:15378"/>
        <dbReference type="ChEBI" id="CHEBI:57856"/>
        <dbReference type="ChEBI" id="CHEBI:59789"/>
        <dbReference type="ChEBI" id="CHEBI:65315"/>
        <dbReference type="ChEBI" id="CHEBI:74478"/>
        <dbReference type="EC" id="2.1.1.166"/>
    </reaction>
</comment>
<evidence type="ECO:0000256" key="2">
    <source>
        <dbReference type="ARBA" id="ARBA00022552"/>
    </source>
</evidence>
<evidence type="ECO:0000256" key="8">
    <source>
        <dbReference type="ARBA" id="ARBA00041129"/>
    </source>
</evidence>
<feature type="binding site" evidence="12">
    <location>
        <position position="124"/>
    </location>
    <ligand>
        <name>S-adenosyl-L-methionine</name>
        <dbReference type="ChEBI" id="CHEBI:59789"/>
    </ligand>
</feature>
<dbReference type="AlphaFoldDB" id="A0A0A2XAF2"/>
<dbReference type="EMBL" id="JPXY01000079">
    <property type="protein sequence ID" value="KGQ29371.1"/>
    <property type="molecule type" value="Genomic_DNA"/>
</dbReference>
<dbReference type="Pfam" id="PF01728">
    <property type="entry name" value="FtsJ"/>
    <property type="match status" value="1"/>
</dbReference>
<feature type="binding site" evidence="12">
    <location>
        <position position="65"/>
    </location>
    <ligand>
        <name>S-adenosyl-L-methionine</name>
        <dbReference type="ChEBI" id="CHEBI:59789"/>
    </ligand>
</feature>
<gene>
    <name evidence="12" type="primary">rlmE</name>
    <name evidence="12" type="synonym">ftsJ</name>
    <name evidence="12" type="synonym">rrmJ</name>
    <name evidence="15" type="ORF">P375_12225</name>
</gene>
<dbReference type="SUPFAM" id="SSF53335">
    <property type="entry name" value="S-adenosyl-L-methionine-dependent methyltransferases"/>
    <property type="match status" value="1"/>
</dbReference>
<comment type="subcellular location">
    <subcellularLocation>
        <location evidence="12">Cytoplasm</location>
    </subcellularLocation>
</comment>
<dbReference type="InterPro" id="IPR002877">
    <property type="entry name" value="RNA_MeTrfase_FtsJ_dom"/>
</dbReference>
<evidence type="ECO:0000256" key="1">
    <source>
        <dbReference type="ARBA" id="ARBA00022490"/>
    </source>
</evidence>
<evidence type="ECO:0000256" key="7">
    <source>
        <dbReference type="ARBA" id="ARBA00038861"/>
    </source>
</evidence>
<sequence>MGKKKRSASSTRWLNEHFKDKFVQQAHKQKLRSRAYFKLDEIQKTDKLFKPNMTVVDLGAAPGGWSQYVVTQIGERGRVIACDILDMDPIVGVDFLQGDFREEKVLNTLLEKIGDDKVDVVMSDMAPNFSGMPSVDIPRAMYLVELALDMCKQVLASQGSFVVKVFQGEGFDEYLREIRSLFKTVKVRKPEASRDRSREVYIVAMGYKL</sequence>
<keyword evidence="16" id="KW-1185">Reference proteome</keyword>
<dbReference type="InterPro" id="IPR015507">
    <property type="entry name" value="rRNA-MeTfrase_E"/>
</dbReference>
<dbReference type="Proteomes" id="UP000030418">
    <property type="component" value="Unassembled WGS sequence"/>
</dbReference>
<dbReference type="PANTHER" id="PTHR10920:SF18">
    <property type="entry name" value="RRNA METHYLTRANSFERASE 2, MITOCHONDRIAL"/>
    <property type="match status" value="1"/>
</dbReference>
<keyword evidence="2 12" id="KW-0698">rRNA processing</keyword>
<organism evidence="15 16">
    <name type="scientific">Gallibacterium genomosp. 2</name>
    <dbReference type="NCBI Taxonomy" id="155517"/>
    <lineage>
        <taxon>Bacteria</taxon>
        <taxon>Pseudomonadati</taxon>
        <taxon>Pseudomonadota</taxon>
        <taxon>Gammaproteobacteria</taxon>
        <taxon>Pasteurellales</taxon>
        <taxon>Pasteurellaceae</taxon>
        <taxon>Gallibacterium</taxon>
    </lineage>
</organism>
<dbReference type="InterPro" id="IPR029063">
    <property type="entry name" value="SAM-dependent_MTases_sf"/>
</dbReference>
<keyword evidence="5 12" id="KW-0949">S-adenosyl-L-methionine</keyword>
<evidence type="ECO:0000256" key="13">
    <source>
        <dbReference type="PIRSR" id="PIRSR005461-1"/>
    </source>
</evidence>
<comment type="similarity">
    <text evidence="12">Belongs to the class I-like SAM-binding methyltransferase superfamily. RNA methyltransferase RlmE family.</text>
</comment>
<dbReference type="FunFam" id="3.40.50.150:FF:000005">
    <property type="entry name" value="Ribosomal RNA large subunit methyltransferase E"/>
    <property type="match status" value="1"/>
</dbReference>
<proteinExistence type="inferred from homology"/>
<feature type="domain" description="Ribosomal RNA methyltransferase FtsJ" evidence="14">
    <location>
        <begin position="32"/>
        <end position="207"/>
    </location>
</feature>
<evidence type="ECO:0000256" key="10">
    <source>
        <dbReference type="ARBA" id="ARBA00042745"/>
    </source>
</evidence>
<evidence type="ECO:0000256" key="11">
    <source>
        <dbReference type="ARBA" id="ARBA00048970"/>
    </source>
</evidence>
<dbReference type="NCBIfam" id="TIGR00438">
    <property type="entry name" value="rrmJ"/>
    <property type="match status" value="1"/>
</dbReference>
<dbReference type="InterPro" id="IPR004512">
    <property type="entry name" value="rRNA_MeTrfase_gammaproteobac"/>
</dbReference>
<feature type="binding site" evidence="12">
    <location>
        <position position="83"/>
    </location>
    <ligand>
        <name>S-adenosyl-L-methionine</name>
        <dbReference type="ChEBI" id="CHEBI:59789"/>
    </ligand>
</feature>
<dbReference type="Gene3D" id="3.40.50.150">
    <property type="entry name" value="Vaccinia Virus protein VP39"/>
    <property type="match status" value="1"/>
</dbReference>